<name>A0A6I6MR64_9CAUL</name>
<keyword evidence="2 5" id="KW-0808">Transferase</keyword>
<dbReference type="EMBL" id="CP047045">
    <property type="protein sequence ID" value="QGZ95906.1"/>
    <property type="molecule type" value="Genomic_DNA"/>
</dbReference>
<comment type="pathway">
    <text evidence="1">Lipid metabolism.</text>
</comment>
<evidence type="ECO:0000256" key="2">
    <source>
        <dbReference type="ARBA" id="ARBA00022679"/>
    </source>
</evidence>
<dbReference type="Proteomes" id="UP000431269">
    <property type="component" value="Chromosome"/>
</dbReference>
<proteinExistence type="predicted"/>
<dbReference type="InterPro" id="IPR002123">
    <property type="entry name" value="Plipid/glycerol_acylTrfase"/>
</dbReference>
<dbReference type="GO" id="GO:0006654">
    <property type="term" value="P:phosphatidic acid biosynthetic process"/>
    <property type="evidence" value="ECO:0007669"/>
    <property type="project" value="TreeGrafter"/>
</dbReference>
<evidence type="ECO:0000313" key="5">
    <source>
        <dbReference type="EMBL" id="QGZ95906.1"/>
    </source>
</evidence>
<feature type="domain" description="Phospholipid/glycerol acyltransferase" evidence="4">
    <location>
        <begin position="38"/>
        <end position="159"/>
    </location>
</feature>
<dbReference type="RefSeq" id="WP_158766730.1">
    <property type="nucleotide sequence ID" value="NZ_CP047045.1"/>
</dbReference>
<dbReference type="PANTHER" id="PTHR10434">
    <property type="entry name" value="1-ACYL-SN-GLYCEROL-3-PHOSPHATE ACYLTRANSFERASE"/>
    <property type="match status" value="1"/>
</dbReference>
<dbReference type="CDD" id="cd07989">
    <property type="entry name" value="LPLAT_AGPAT-like"/>
    <property type="match status" value="1"/>
</dbReference>
<reference evidence="6" key="1">
    <citation type="submission" date="2019-12" db="EMBL/GenBank/DDBJ databases">
        <title>Complete genome of Terracaulis silvestris 0127_4.</title>
        <authorList>
            <person name="Vieira S."/>
            <person name="Riedel T."/>
            <person name="Sproer C."/>
            <person name="Pascual J."/>
            <person name="Boedeker C."/>
            <person name="Overmann J."/>
        </authorList>
    </citation>
    <scope>NUCLEOTIDE SEQUENCE [LARGE SCALE GENOMIC DNA]</scope>
    <source>
        <strain evidence="6">0127_4</strain>
    </source>
</reference>
<dbReference type="GO" id="GO:0003841">
    <property type="term" value="F:1-acylglycerol-3-phosphate O-acyltransferase activity"/>
    <property type="evidence" value="ECO:0007669"/>
    <property type="project" value="TreeGrafter"/>
</dbReference>
<gene>
    <name evidence="5" type="ORF">DSM104635_02761</name>
</gene>
<evidence type="ECO:0000256" key="1">
    <source>
        <dbReference type="ARBA" id="ARBA00005189"/>
    </source>
</evidence>
<protein>
    <submittedName>
        <fullName evidence="5">2-acyl-glycerophospho-ethanolamine acyltransferase</fullName>
    </submittedName>
</protein>
<dbReference type="PANTHER" id="PTHR10434:SF11">
    <property type="entry name" value="1-ACYL-SN-GLYCEROL-3-PHOSPHATE ACYLTRANSFERASE"/>
    <property type="match status" value="1"/>
</dbReference>
<evidence type="ECO:0000259" key="4">
    <source>
        <dbReference type="SMART" id="SM00563"/>
    </source>
</evidence>
<evidence type="ECO:0000256" key="3">
    <source>
        <dbReference type="ARBA" id="ARBA00023315"/>
    </source>
</evidence>
<dbReference type="AlphaFoldDB" id="A0A6I6MR64"/>
<sequence length="213" mass="23307">MLQTIRRYGLMLVVRPLARLLFGLDVIGKDKLPKDGPAIVAANHNSHVDTIVMLCLFPSKLLPKLRPVAAADHFDKGGFGSWFSRNIIGIIPIKRGGASRTEDVLLGAKEALTRGEILVVFPEGSRGEPEEMTRFKTGVARLVEFCPQATVTPVYLQGAGRSLPKDAKLLVPFNTTAVVGDPLTWNGSHHGFVDELRARIEALKAQAPPLRWK</sequence>
<organism evidence="5 6">
    <name type="scientific">Terricaulis silvestris</name>
    <dbReference type="NCBI Taxonomy" id="2686094"/>
    <lineage>
        <taxon>Bacteria</taxon>
        <taxon>Pseudomonadati</taxon>
        <taxon>Pseudomonadota</taxon>
        <taxon>Alphaproteobacteria</taxon>
        <taxon>Caulobacterales</taxon>
        <taxon>Caulobacteraceae</taxon>
        <taxon>Terricaulis</taxon>
    </lineage>
</organism>
<dbReference type="SMART" id="SM00563">
    <property type="entry name" value="PlsC"/>
    <property type="match status" value="1"/>
</dbReference>
<keyword evidence="6" id="KW-1185">Reference proteome</keyword>
<dbReference type="SUPFAM" id="SSF69593">
    <property type="entry name" value="Glycerol-3-phosphate (1)-acyltransferase"/>
    <property type="match status" value="1"/>
</dbReference>
<dbReference type="KEGG" id="tsv:DSM104635_02761"/>
<dbReference type="Pfam" id="PF01553">
    <property type="entry name" value="Acyltransferase"/>
    <property type="match status" value="1"/>
</dbReference>
<accession>A0A6I6MR64</accession>
<keyword evidence="3 5" id="KW-0012">Acyltransferase</keyword>
<evidence type="ECO:0000313" key="6">
    <source>
        <dbReference type="Proteomes" id="UP000431269"/>
    </source>
</evidence>